<dbReference type="InterPro" id="IPR014729">
    <property type="entry name" value="Rossmann-like_a/b/a_fold"/>
</dbReference>
<keyword evidence="4" id="KW-0648">Protein biosynthesis</keyword>
<dbReference type="Gene3D" id="3.40.50.620">
    <property type="entry name" value="HUPs"/>
    <property type="match status" value="1"/>
</dbReference>
<keyword evidence="3" id="KW-0067">ATP-binding</keyword>
<evidence type="ECO:0000259" key="6">
    <source>
        <dbReference type="Pfam" id="PF09334"/>
    </source>
</evidence>
<dbReference type="Proteomes" id="UP000594451">
    <property type="component" value="Chromosome"/>
</dbReference>
<evidence type="ECO:0000256" key="4">
    <source>
        <dbReference type="ARBA" id="ARBA00022917"/>
    </source>
</evidence>
<organism evidence="7 8">
    <name type="scientific">Candidatus Pinguicoccus supinus</name>
    <dbReference type="NCBI Taxonomy" id="2529394"/>
    <lineage>
        <taxon>Bacteria</taxon>
        <taxon>Pseudomonadati</taxon>
        <taxon>Verrucomicrobiota</taxon>
        <taxon>Candidatus Pinguicoccus</taxon>
    </lineage>
</organism>
<keyword evidence="2" id="KW-0547">Nucleotide-binding</keyword>
<protein>
    <recommendedName>
        <fullName evidence="6">Methionyl/Leucyl tRNA synthetase domain-containing protein</fullName>
    </recommendedName>
</protein>
<dbReference type="GO" id="GO:0004812">
    <property type="term" value="F:aminoacyl-tRNA ligase activity"/>
    <property type="evidence" value="ECO:0007669"/>
    <property type="project" value="UniProtKB-KW"/>
</dbReference>
<evidence type="ECO:0000256" key="5">
    <source>
        <dbReference type="ARBA" id="ARBA00023146"/>
    </source>
</evidence>
<accession>A0A7T0BRU5</accession>
<evidence type="ECO:0000313" key="8">
    <source>
        <dbReference type="Proteomes" id="UP000594451"/>
    </source>
</evidence>
<dbReference type="AlphaFoldDB" id="A0A7T0BRU5"/>
<evidence type="ECO:0000313" key="7">
    <source>
        <dbReference type="EMBL" id="QPJ58588.1"/>
    </source>
</evidence>
<keyword evidence="1" id="KW-0436">Ligase</keyword>
<feature type="domain" description="Methionyl/Leucyl tRNA synthetase" evidence="6">
    <location>
        <begin position="5"/>
        <end position="28"/>
    </location>
</feature>
<evidence type="ECO:0000256" key="1">
    <source>
        <dbReference type="ARBA" id="ARBA00022598"/>
    </source>
</evidence>
<evidence type="ECO:0000256" key="2">
    <source>
        <dbReference type="ARBA" id="ARBA00022741"/>
    </source>
</evidence>
<proteinExistence type="predicted"/>
<dbReference type="Pfam" id="PF09334">
    <property type="entry name" value="tRNA-synt_1g"/>
    <property type="match status" value="1"/>
</dbReference>
<dbReference type="KEGG" id="psup:E5P55_00130"/>
<dbReference type="EMBL" id="CP039370">
    <property type="protein sequence ID" value="QPJ58588.1"/>
    <property type="molecule type" value="Genomic_DNA"/>
</dbReference>
<dbReference type="GO" id="GO:0005524">
    <property type="term" value="F:ATP binding"/>
    <property type="evidence" value="ECO:0007669"/>
    <property type="project" value="UniProtKB-KW"/>
</dbReference>
<dbReference type="InterPro" id="IPR015413">
    <property type="entry name" value="Methionyl/Leucyl_tRNA_Synth"/>
</dbReference>
<dbReference type="GO" id="GO:0006418">
    <property type="term" value="P:tRNA aminoacylation for protein translation"/>
    <property type="evidence" value="ECO:0007669"/>
    <property type="project" value="InterPro"/>
</dbReference>
<reference evidence="7 8" key="1">
    <citation type="journal article" date="2020" name="Sci. Rep.">
        <title>Morphology, ultrastructure, genomics, and phylogeny of Euplotes vanleeuwenhoeki sp. nov. and its ultra-reduced endosymbiont Candidatus Pinguicoccus supinus sp. nov.</title>
        <authorList>
            <person name="Serra V."/>
            <person name="Gammuto L."/>
            <person name="Nitla V."/>
            <person name="Castelli M."/>
            <person name="Lanzoni O."/>
            <person name="Sassera D."/>
            <person name="Bandi C."/>
            <person name="Sandeep B.V."/>
            <person name="Verni F."/>
            <person name="Modeo L."/>
            <person name="Petroni G."/>
        </authorList>
    </citation>
    <scope>NUCLEOTIDE SEQUENCE [LARGE SCALE GENOMIC DNA]</scope>
    <source>
        <strain evidence="7 8">KKR18_Esm</strain>
    </source>
</reference>
<name>A0A7T0BRU5_9BACT</name>
<evidence type="ECO:0000256" key="3">
    <source>
        <dbReference type="ARBA" id="ARBA00022840"/>
    </source>
</evidence>
<keyword evidence="8" id="KW-1185">Reference proteome</keyword>
<gene>
    <name evidence="7" type="ORF">E5P55_00130</name>
</gene>
<keyword evidence="5" id="KW-0030">Aminoacyl-tRNA synthetase</keyword>
<sequence length="34" mass="4019">MPKFNKTTVFYVWFDALINYITVSGFGNKKFNIN</sequence>